<keyword evidence="1" id="KW-0812">Transmembrane</keyword>
<keyword evidence="1" id="KW-1133">Transmembrane helix</keyword>
<dbReference type="EMBL" id="JACRSQ010000023">
    <property type="protein sequence ID" value="MBC8544480.1"/>
    <property type="molecule type" value="Genomic_DNA"/>
</dbReference>
<proteinExistence type="predicted"/>
<evidence type="ECO:0000313" key="2">
    <source>
        <dbReference type="EMBL" id="MBC8544480.1"/>
    </source>
</evidence>
<sequence>MIEKKIRPIWPIYAAGGVWILCGLVLPLYTLWAILVAAILSLAVYGLSMKLAPSKTILVPDPSPSYHTGEEEVDALLGTARKDLDSLHLLNDIIEDPSLSSQIERMEKAGNAILEEIQKNPAKGLRIRKFFVYYLPTAVKVLTSYAKFSRQSSAGANAKELMAQVESNAATIATAFEHQLDSLYTAEVLDISADIDVLKAMAQSESLPGMEVGHETSAK</sequence>
<organism evidence="2 3">
    <name type="scientific">Bianquea renquensis</name>
    <dbReference type="NCBI Taxonomy" id="2763661"/>
    <lineage>
        <taxon>Bacteria</taxon>
        <taxon>Bacillati</taxon>
        <taxon>Bacillota</taxon>
        <taxon>Clostridia</taxon>
        <taxon>Eubacteriales</taxon>
        <taxon>Bianqueaceae</taxon>
        <taxon>Bianquea</taxon>
    </lineage>
</organism>
<reference evidence="2" key="1">
    <citation type="submission" date="2020-08" db="EMBL/GenBank/DDBJ databases">
        <title>Genome public.</title>
        <authorList>
            <person name="Liu C."/>
            <person name="Sun Q."/>
        </authorList>
    </citation>
    <scope>NUCLEOTIDE SEQUENCE</scope>
    <source>
        <strain evidence="2">NSJ-32</strain>
    </source>
</reference>
<name>A0A926DSI8_9FIRM</name>
<dbReference type="Proteomes" id="UP000657006">
    <property type="component" value="Unassembled WGS sequence"/>
</dbReference>
<dbReference type="AlphaFoldDB" id="A0A926DSI8"/>
<keyword evidence="1" id="KW-0472">Membrane</keyword>
<feature type="transmembrane region" description="Helical" evidence="1">
    <location>
        <begin position="12"/>
        <end position="45"/>
    </location>
</feature>
<evidence type="ECO:0000313" key="3">
    <source>
        <dbReference type="Proteomes" id="UP000657006"/>
    </source>
</evidence>
<dbReference type="InterPro" id="IPR018770">
    <property type="entry name" value="ChloroindolylP_hydrolase"/>
</dbReference>
<evidence type="ECO:0000256" key="1">
    <source>
        <dbReference type="SAM" id="Phobius"/>
    </source>
</evidence>
<accession>A0A926DSI8</accession>
<comment type="caution">
    <text evidence="2">The sequence shown here is derived from an EMBL/GenBank/DDBJ whole genome shotgun (WGS) entry which is preliminary data.</text>
</comment>
<gene>
    <name evidence="2" type="ORF">H8730_13110</name>
</gene>
<dbReference type="RefSeq" id="WP_177717749.1">
    <property type="nucleotide sequence ID" value="NZ_JACRSQ010000023.1"/>
</dbReference>
<protein>
    <submittedName>
        <fullName evidence="2">5-bromo-4-chloroindolyl phosphate hydrolysis family protein</fullName>
    </submittedName>
</protein>
<keyword evidence="3" id="KW-1185">Reference proteome</keyword>
<dbReference type="Pfam" id="PF10112">
    <property type="entry name" value="Halogen_Hydrol"/>
    <property type="match status" value="1"/>
</dbReference>